<keyword evidence="1" id="KW-1133">Transmembrane helix</keyword>
<dbReference type="Proteomes" id="UP000079169">
    <property type="component" value="Unplaced"/>
</dbReference>
<name>A0A3Q0JKW9_DIACI</name>
<evidence type="ECO:0000313" key="3">
    <source>
        <dbReference type="RefSeq" id="XP_026689044.1"/>
    </source>
</evidence>
<dbReference type="RefSeq" id="XP_026689044.1">
    <property type="nucleotide sequence ID" value="XM_026833243.1"/>
</dbReference>
<feature type="transmembrane region" description="Helical" evidence="1">
    <location>
        <begin position="23"/>
        <end position="43"/>
    </location>
</feature>
<dbReference type="AlphaFoldDB" id="A0A3Q0JKW9"/>
<keyword evidence="2" id="KW-1185">Reference proteome</keyword>
<organism evidence="2 3">
    <name type="scientific">Diaphorina citri</name>
    <name type="common">Asian citrus psyllid</name>
    <dbReference type="NCBI Taxonomy" id="121845"/>
    <lineage>
        <taxon>Eukaryota</taxon>
        <taxon>Metazoa</taxon>
        <taxon>Ecdysozoa</taxon>
        <taxon>Arthropoda</taxon>
        <taxon>Hexapoda</taxon>
        <taxon>Insecta</taxon>
        <taxon>Pterygota</taxon>
        <taxon>Neoptera</taxon>
        <taxon>Paraneoptera</taxon>
        <taxon>Hemiptera</taxon>
        <taxon>Sternorrhyncha</taxon>
        <taxon>Psylloidea</taxon>
        <taxon>Psyllidae</taxon>
        <taxon>Diaphorininae</taxon>
        <taxon>Diaphorina</taxon>
    </lineage>
</organism>
<reference evidence="3" key="1">
    <citation type="submission" date="2025-08" db="UniProtKB">
        <authorList>
            <consortium name="RefSeq"/>
        </authorList>
    </citation>
    <scope>IDENTIFICATION</scope>
</reference>
<dbReference type="PaxDb" id="121845-A0A3Q0JKW9"/>
<dbReference type="KEGG" id="dci:113473803"/>
<feature type="transmembrane region" description="Helical" evidence="1">
    <location>
        <begin position="55"/>
        <end position="75"/>
    </location>
</feature>
<proteinExistence type="predicted"/>
<keyword evidence="1" id="KW-0812">Transmembrane</keyword>
<evidence type="ECO:0000256" key="1">
    <source>
        <dbReference type="SAM" id="Phobius"/>
    </source>
</evidence>
<sequence length="217" mass="24284">MLVFRDDDHSQCCLNRTGLKTRIAIVVSSLAVHILRGSLFTVPEDYNAIYDYPNLGSLAFVLAMSLYSMTLCLHPKSLCIQSEAAQCVFKIILVILITNVLLVFVWQILINLTVELVLILHDILLYLNLPSRFLIDYMVSYYLGHVEALVILGWVVSSLFTTDAMTSSGDESSADLTLLDDEEAIPTPSASSGSLTSLDSYYNYNYLWNYNQTSSQD</sequence>
<protein>
    <submittedName>
        <fullName evidence="3">Uncharacterized protein LOC113473803</fullName>
    </submittedName>
</protein>
<feature type="transmembrane region" description="Helical" evidence="1">
    <location>
        <begin position="87"/>
        <end position="106"/>
    </location>
</feature>
<evidence type="ECO:0000313" key="2">
    <source>
        <dbReference type="Proteomes" id="UP000079169"/>
    </source>
</evidence>
<feature type="transmembrane region" description="Helical" evidence="1">
    <location>
        <begin position="141"/>
        <end position="160"/>
    </location>
</feature>
<dbReference type="GeneID" id="113473803"/>
<keyword evidence="1" id="KW-0472">Membrane</keyword>
<accession>A0A3Q0JKW9</accession>
<gene>
    <name evidence="3" type="primary">LOC113473803</name>
</gene>